<keyword evidence="6 14" id="KW-0479">Metal-binding</keyword>
<dbReference type="Pfam" id="PF14520">
    <property type="entry name" value="HHH_5"/>
    <property type="match status" value="1"/>
</dbReference>
<dbReference type="GO" id="GO:0003911">
    <property type="term" value="F:DNA ligase (NAD+) activity"/>
    <property type="evidence" value="ECO:0007669"/>
    <property type="project" value="UniProtKB-UniRule"/>
</dbReference>
<dbReference type="PROSITE" id="PS01056">
    <property type="entry name" value="DNA_LIGASE_N2"/>
    <property type="match status" value="1"/>
</dbReference>
<dbReference type="HAMAP" id="MF_01588">
    <property type="entry name" value="DNA_ligase_A"/>
    <property type="match status" value="1"/>
</dbReference>
<keyword evidence="10 14" id="KW-0520">NAD</keyword>
<dbReference type="SMART" id="SM00532">
    <property type="entry name" value="LIGANc"/>
    <property type="match status" value="1"/>
</dbReference>
<evidence type="ECO:0000313" key="17">
    <source>
        <dbReference type="EMBL" id="VVM08129.1"/>
    </source>
</evidence>
<dbReference type="Gene3D" id="1.10.150.20">
    <property type="entry name" value="5' to 3' exonuclease, C-terminal subdomain"/>
    <property type="match status" value="2"/>
</dbReference>
<dbReference type="SUPFAM" id="SSF47781">
    <property type="entry name" value="RuvA domain 2-like"/>
    <property type="match status" value="1"/>
</dbReference>
<dbReference type="Pfam" id="PF12826">
    <property type="entry name" value="HHH_2"/>
    <property type="match status" value="1"/>
</dbReference>
<dbReference type="NCBIfam" id="TIGR00575">
    <property type="entry name" value="dnlj"/>
    <property type="match status" value="1"/>
</dbReference>
<keyword evidence="9 14" id="KW-0460">Magnesium</keyword>
<dbReference type="InterPro" id="IPR013839">
    <property type="entry name" value="DNAligase_adenylation"/>
</dbReference>
<evidence type="ECO:0000256" key="12">
    <source>
        <dbReference type="ARBA" id="ARBA00034005"/>
    </source>
</evidence>
<dbReference type="Gene3D" id="3.30.470.30">
    <property type="entry name" value="DNA ligase/mRNA capping enzyme"/>
    <property type="match status" value="1"/>
</dbReference>
<evidence type="ECO:0000256" key="9">
    <source>
        <dbReference type="ARBA" id="ARBA00022842"/>
    </source>
</evidence>
<name>A0A5E6MPZ7_9BACT</name>
<dbReference type="SUPFAM" id="SSF56091">
    <property type="entry name" value="DNA ligase/mRNA capping enzyme, catalytic domain"/>
    <property type="match status" value="1"/>
</dbReference>
<comment type="function">
    <text evidence="1 14">DNA ligase that catalyzes the formation of phosphodiester linkages between 5'-phosphoryl and 3'-hydroxyl groups in double-stranded DNA using NAD as a coenzyme and as the energy source for the reaction. It is essential for DNA replication and repair of damaged DNA.</text>
</comment>
<feature type="binding site" evidence="14">
    <location>
        <position position="424"/>
    </location>
    <ligand>
        <name>Zn(2+)</name>
        <dbReference type="ChEBI" id="CHEBI:29105"/>
    </ligand>
</feature>
<keyword evidence="7 14" id="KW-0227">DNA damage</keyword>
<dbReference type="Gene3D" id="2.40.50.140">
    <property type="entry name" value="Nucleic acid-binding proteins"/>
    <property type="match status" value="1"/>
</dbReference>
<feature type="binding site" evidence="14">
    <location>
        <position position="174"/>
    </location>
    <ligand>
        <name>NAD(+)</name>
        <dbReference type="ChEBI" id="CHEBI:57540"/>
    </ligand>
</feature>
<feature type="binding site" evidence="14">
    <location>
        <begin position="34"/>
        <end position="38"/>
    </location>
    <ligand>
        <name>NAD(+)</name>
        <dbReference type="ChEBI" id="CHEBI:57540"/>
    </ligand>
</feature>
<feature type="binding site" evidence="14">
    <location>
        <position position="290"/>
    </location>
    <ligand>
        <name>NAD(+)</name>
        <dbReference type="ChEBI" id="CHEBI:57540"/>
    </ligand>
</feature>
<dbReference type="InterPro" id="IPR001679">
    <property type="entry name" value="DNA_ligase"/>
</dbReference>
<feature type="binding site" evidence="14">
    <location>
        <begin position="83"/>
        <end position="84"/>
    </location>
    <ligand>
        <name>NAD(+)</name>
        <dbReference type="ChEBI" id="CHEBI:57540"/>
    </ligand>
</feature>
<proteinExistence type="inferred from homology"/>
<dbReference type="InterPro" id="IPR012340">
    <property type="entry name" value="NA-bd_OB-fold"/>
</dbReference>
<keyword evidence="11 14" id="KW-0234">DNA repair</keyword>
<dbReference type="InterPro" id="IPR001357">
    <property type="entry name" value="BRCT_dom"/>
</dbReference>
<evidence type="ECO:0000256" key="2">
    <source>
        <dbReference type="ARBA" id="ARBA00012722"/>
    </source>
</evidence>
<comment type="similarity">
    <text evidence="13 14">Belongs to the NAD-dependent DNA ligase family. LigA subfamily.</text>
</comment>
<comment type="cofactor">
    <cofactor evidence="14">
        <name>Mg(2+)</name>
        <dbReference type="ChEBI" id="CHEBI:18420"/>
    </cofactor>
    <cofactor evidence="14">
        <name>Mn(2+)</name>
        <dbReference type="ChEBI" id="CHEBI:29035"/>
    </cofactor>
</comment>
<feature type="binding site" evidence="14">
    <location>
        <position position="429"/>
    </location>
    <ligand>
        <name>Zn(2+)</name>
        <dbReference type="ChEBI" id="CHEBI:29105"/>
    </ligand>
</feature>
<evidence type="ECO:0000256" key="10">
    <source>
        <dbReference type="ARBA" id="ARBA00023027"/>
    </source>
</evidence>
<evidence type="ECO:0000256" key="14">
    <source>
        <dbReference type="HAMAP-Rule" id="MF_01588"/>
    </source>
</evidence>
<evidence type="ECO:0000259" key="16">
    <source>
        <dbReference type="PROSITE" id="PS50172"/>
    </source>
</evidence>
<feature type="binding site" evidence="14">
    <location>
        <position position="137"/>
    </location>
    <ligand>
        <name>NAD(+)</name>
        <dbReference type="ChEBI" id="CHEBI:57540"/>
    </ligand>
</feature>
<evidence type="ECO:0000256" key="7">
    <source>
        <dbReference type="ARBA" id="ARBA00022763"/>
    </source>
</evidence>
<feature type="binding site" evidence="14">
    <location>
        <position position="411"/>
    </location>
    <ligand>
        <name>Zn(2+)</name>
        <dbReference type="ChEBI" id="CHEBI:29105"/>
    </ligand>
</feature>
<comment type="catalytic activity">
    <reaction evidence="12 14 15">
        <text>NAD(+) + (deoxyribonucleotide)n-3'-hydroxyl + 5'-phospho-(deoxyribonucleotide)m = (deoxyribonucleotide)n+m + AMP + beta-nicotinamide D-nucleotide.</text>
        <dbReference type="EC" id="6.5.1.2"/>
    </reaction>
</comment>
<dbReference type="PROSITE" id="PS50172">
    <property type="entry name" value="BRCT"/>
    <property type="match status" value="1"/>
</dbReference>
<dbReference type="PANTHER" id="PTHR23389:SF9">
    <property type="entry name" value="DNA LIGASE"/>
    <property type="match status" value="1"/>
</dbReference>
<dbReference type="GO" id="GO:0046872">
    <property type="term" value="F:metal ion binding"/>
    <property type="evidence" value="ECO:0007669"/>
    <property type="project" value="UniProtKB-KW"/>
</dbReference>
<evidence type="ECO:0000256" key="6">
    <source>
        <dbReference type="ARBA" id="ARBA00022723"/>
    </source>
</evidence>
<dbReference type="SUPFAM" id="SSF50249">
    <property type="entry name" value="Nucleic acid-binding proteins"/>
    <property type="match status" value="1"/>
</dbReference>
<dbReference type="Pfam" id="PF00533">
    <property type="entry name" value="BRCT"/>
    <property type="match status" value="1"/>
</dbReference>
<dbReference type="FunFam" id="1.10.287.610:FF:000002">
    <property type="entry name" value="DNA ligase"/>
    <property type="match status" value="1"/>
</dbReference>
<feature type="domain" description="BRCT" evidence="16">
    <location>
        <begin position="587"/>
        <end position="663"/>
    </location>
</feature>
<dbReference type="NCBIfam" id="NF005932">
    <property type="entry name" value="PRK07956.1"/>
    <property type="match status" value="1"/>
</dbReference>
<organism evidence="17 18">
    <name type="scientific">Methylacidimicrobium tartarophylax</name>
    <dbReference type="NCBI Taxonomy" id="1041768"/>
    <lineage>
        <taxon>Bacteria</taxon>
        <taxon>Pseudomonadati</taxon>
        <taxon>Verrucomicrobiota</taxon>
        <taxon>Methylacidimicrobium</taxon>
    </lineage>
</organism>
<sequence>MTRAEAIRRHGRLVEEIRKHDYAYYVEAKPLISDAEYDALYDELRDLERRYPDLVTPDSPTQRVGGAPLPGFSPVAHRVPMQSLDNTYSVAELFAFVDRVERTLAKETPSYVVEPKIDGVSISVVYRKGAFVQGATRGDGQTGDDITANLRTIRALPLRLALRHPPELLEVRGEAYLPTKVFEDLNKDREARGEPLFANPRNATAGSLKQLDPRIVAHRPLSVIFYGTGDPKGIGCESQDRWLRFLAEAGLPSPSRYWLCRDKEDLAGAIAALDDFRKGLPYATDGAVVKVNEWRFYGLLGSTAKAPRWAIAYKYGAERARTRLLRVVFQVGRTGVVTPVAEMEPVFLAGSTVSRATLHNFDEVRRKGIKIGDWIEIEKAGEVIPAVVEVDRSARTGEEKEIVPPEQCPACATPLRWDGIFLRCPNPQCPGRLKGLIRHFARRNAMDIEGLGESLVNQLVDGGLIRDVADLYHLTLTNLLPLERMGEKSAANLLSAIEGSKSRGLARLLFGLGILHVGETAAEALASHFGTIDRLWNASPEEVERIPSVGPIIGQSVTDYFRDAFNRQRVDRLRQAGVSMKAKRLPGERRILQGKTFVITGTLSKPREEIAERIRESGGKITESVSRKTSFLVLGSEPGSKLKQARRLGVPEISENELERLLEGGTNDDKTS</sequence>
<dbReference type="FunFam" id="1.10.150.20:FF:000007">
    <property type="entry name" value="DNA ligase"/>
    <property type="match status" value="1"/>
</dbReference>
<evidence type="ECO:0000256" key="3">
    <source>
        <dbReference type="ARBA" id="ARBA00013308"/>
    </source>
</evidence>
<dbReference type="InterPro" id="IPR013840">
    <property type="entry name" value="DNAligase_N"/>
</dbReference>
<dbReference type="EMBL" id="CABFVA020000119">
    <property type="protein sequence ID" value="VVM08129.1"/>
    <property type="molecule type" value="Genomic_DNA"/>
</dbReference>
<gene>
    <name evidence="14 17" type="primary">ligA</name>
    <name evidence="17" type="ORF">MAMT_02126</name>
</gene>
<dbReference type="SUPFAM" id="SSF52113">
    <property type="entry name" value="BRCT domain"/>
    <property type="match status" value="1"/>
</dbReference>
<feature type="active site" description="N6-AMP-lysine intermediate" evidence="14">
    <location>
        <position position="116"/>
    </location>
</feature>
<dbReference type="OrthoDB" id="9759736at2"/>
<dbReference type="PANTHER" id="PTHR23389">
    <property type="entry name" value="CHROMOSOME TRANSMISSION FIDELITY FACTOR 18"/>
    <property type="match status" value="1"/>
</dbReference>
<feature type="binding site" evidence="14">
    <location>
        <position position="408"/>
    </location>
    <ligand>
        <name>Zn(2+)</name>
        <dbReference type="ChEBI" id="CHEBI:29105"/>
    </ligand>
</feature>
<dbReference type="Pfam" id="PF01653">
    <property type="entry name" value="DNA_ligase_aden"/>
    <property type="match status" value="1"/>
</dbReference>
<dbReference type="GO" id="GO:0006260">
    <property type="term" value="P:DNA replication"/>
    <property type="evidence" value="ECO:0007669"/>
    <property type="project" value="UniProtKB-KW"/>
</dbReference>
<dbReference type="Gene3D" id="1.10.287.610">
    <property type="entry name" value="Helix hairpin bin"/>
    <property type="match status" value="1"/>
</dbReference>
<keyword evidence="4 14" id="KW-0436">Ligase</keyword>
<dbReference type="FunFam" id="2.40.50.140:FF:000012">
    <property type="entry name" value="DNA ligase"/>
    <property type="match status" value="1"/>
</dbReference>
<dbReference type="EC" id="6.5.1.2" evidence="2 14"/>
<keyword evidence="5 14" id="KW-0235">DNA replication</keyword>
<dbReference type="GO" id="GO:0006281">
    <property type="term" value="P:DNA repair"/>
    <property type="evidence" value="ECO:0007669"/>
    <property type="project" value="UniProtKB-KW"/>
</dbReference>
<dbReference type="CDD" id="cd17748">
    <property type="entry name" value="BRCT_DNA_ligase_like"/>
    <property type="match status" value="1"/>
</dbReference>
<dbReference type="InterPro" id="IPR036420">
    <property type="entry name" value="BRCT_dom_sf"/>
</dbReference>
<evidence type="ECO:0000256" key="15">
    <source>
        <dbReference type="RuleBase" id="RU000618"/>
    </source>
</evidence>
<protein>
    <recommendedName>
        <fullName evidence="3 14">DNA ligase</fullName>
        <ecNumber evidence="2 14">6.5.1.2</ecNumber>
    </recommendedName>
    <alternativeName>
        <fullName evidence="14">Polydeoxyribonucleotide synthase [NAD(+)]</fullName>
    </alternativeName>
</protein>
<keyword evidence="14" id="KW-0464">Manganese</keyword>
<keyword evidence="8 14" id="KW-0862">Zinc</keyword>
<feature type="binding site" evidence="14">
    <location>
        <position position="314"/>
    </location>
    <ligand>
        <name>NAD(+)</name>
        <dbReference type="ChEBI" id="CHEBI:57540"/>
    </ligand>
</feature>
<dbReference type="InterPro" id="IPR033136">
    <property type="entry name" value="DNA_ligase_CS"/>
</dbReference>
<reference evidence="17 18" key="1">
    <citation type="submission" date="2019-09" db="EMBL/GenBank/DDBJ databases">
        <authorList>
            <person name="Cremers G."/>
        </authorList>
    </citation>
    <scope>NUCLEOTIDE SEQUENCE [LARGE SCALE GENOMIC DNA]</scope>
    <source>
        <strain evidence="17">4A</strain>
    </source>
</reference>
<dbReference type="Proteomes" id="UP000334923">
    <property type="component" value="Unassembled WGS sequence"/>
</dbReference>
<feature type="binding site" evidence="14">
    <location>
        <position position="114"/>
    </location>
    <ligand>
        <name>NAD(+)</name>
        <dbReference type="ChEBI" id="CHEBI:57540"/>
    </ligand>
</feature>
<dbReference type="CDD" id="cd00114">
    <property type="entry name" value="LIGANc"/>
    <property type="match status" value="1"/>
</dbReference>
<dbReference type="RefSeq" id="WP_142660956.1">
    <property type="nucleotide sequence ID" value="NZ_CABFVA020000119.1"/>
</dbReference>
<evidence type="ECO:0000256" key="4">
    <source>
        <dbReference type="ARBA" id="ARBA00022598"/>
    </source>
</evidence>
<dbReference type="FunFam" id="1.10.150.20:FF:000006">
    <property type="entry name" value="DNA ligase"/>
    <property type="match status" value="1"/>
</dbReference>
<accession>A0A5E6MPZ7</accession>
<dbReference type="InterPro" id="IPR010994">
    <property type="entry name" value="RuvA_2-like"/>
</dbReference>
<dbReference type="InterPro" id="IPR018239">
    <property type="entry name" value="DNA_ligase_AS"/>
</dbReference>
<dbReference type="InterPro" id="IPR004150">
    <property type="entry name" value="NAD_DNA_ligase_OB"/>
</dbReference>
<dbReference type="GO" id="GO:0005829">
    <property type="term" value="C:cytosol"/>
    <property type="evidence" value="ECO:0007669"/>
    <property type="project" value="TreeGrafter"/>
</dbReference>
<dbReference type="AlphaFoldDB" id="A0A5E6MPZ7"/>
<dbReference type="SMART" id="SM00292">
    <property type="entry name" value="BRCT"/>
    <property type="match status" value="1"/>
</dbReference>
<evidence type="ECO:0000256" key="8">
    <source>
        <dbReference type="ARBA" id="ARBA00022833"/>
    </source>
</evidence>
<evidence type="ECO:0000256" key="11">
    <source>
        <dbReference type="ARBA" id="ARBA00023204"/>
    </source>
</evidence>
<dbReference type="PIRSF" id="PIRSF001604">
    <property type="entry name" value="LigA"/>
    <property type="match status" value="1"/>
</dbReference>
<keyword evidence="18" id="KW-1185">Reference proteome</keyword>
<dbReference type="FunFam" id="3.30.470.30:FF:000001">
    <property type="entry name" value="DNA ligase"/>
    <property type="match status" value="1"/>
</dbReference>
<evidence type="ECO:0000256" key="1">
    <source>
        <dbReference type="ARBA" id="ARBA00004067"/>
    </source>
</evidence>
<dbReference type="Gene3D" id="3.40.50.10190">
    <property type="entry name" value="BRCT domain"/>
    <property type="match status" value="1"/>
</dbReference>
<evidence type="ECO:0000256" key="13">
    <source>
        <dbReference type="ARBA" id="ARBA00060881"/>
    </source>
</evidence>
<dbReference type="Pfam" id="PF03120">
    <property type="entry name" value="OB_DNA_ligase"/>
    <property type="match status" value="1"/>
</dbReference>
<dbReference type="InterPro" id="IPR041663">
    <property type="entry name" value="DisA/LigA_HHH"/>
</dbReference>
<evidence type="ECO:0000256" key="5">
    <source>
        <dbReference type="ARBA" id="ARBA00022705"/>
    </source>
</evidence>
<evidence type="ECO:0000313" key="18">
    <source>
        <dbReference type="Proteomes" id="UP000334923"/>
    </source>
</evidence>
<dbReference type="PROSITE" id="PS01055">
    <property type="entry name" value="DNA_LIGASE_N1"/>
    <property type="match status" value="1"/>
</dbReference>